<evidence type="ECO:0000259" key="11">
    <source>
        <dbReference type="PROSITE" id="PS51007"/>
    </source>
</evidence>
<dbReference type="Pfam" id="PF02167">
    <property type="entry name" value="Cytochrom_C1"/>
    <property type="match status" value="1"/>
</dbReference>
<keyword evidence="7 9" id="KW-0472">Membrane</keyword>
<evidence type="ECO:0000256" key="7">
    <source>
        <dbReference type="ARBA" id="ARBA00023136"/>
    </source>
</evidence>
<dbReference type="PANTHER" id="PTHR10266:SF3">
    <property type="entry name" value="CYTOCHROME C1, HEME PROTEIN, MITOCHONDRIAL"/>
    <property type="match status" value="1"/>
</dbReference>
<evidence type="ECO:0000256" key="3">
    <source>
        <dbReference type="ARBA" id="ARBA00022692"/>
    </source>
</evidence>
<comment type="cofactor">
    <cofactor evidence="8">
        <name>heme c</name>
        <dbReference type="ChEBI" id="CHEBI:61717"/>
    </cofactor>
    <text evidence="8">Binds 1 heme c group covalently per subunit.</text>
</comment>
<dbReference type="Proteomes" id="UP000519004">
    <property type="component" value="Unassembled WGS sequence"/>
</dbReference>
<feature type="transmembrane region" description="Helical" evidence="9">
    <location>
        <begin position="216"/>
        <end position="234"/>
    </location>
</feature>
<evidence type="ECO:0000256" key="1">
    <source>
        <dbReference type="ARBA" id="ARBA00004370"/>
    </source>
</evidence>
<keyword evidence="5 9" id="KW-1133">Transmembrane helix</keyword>
<dbReference type="PROSITE" id="PS51007">
    <property type="entry name" value="CYTC"/>
    <property type="match status" value="1"/>
</dbReference>
<dbReference type="GO" id="GO:0009055">
    <property type="term" value="F:electron transfer activity"/>
    <property type="evidence" value="ECO:0007669"/>
    <property type="project" value="InterPro"/>
</dbReference>
<evidence type="ECO:0000256" key="9">
    <source>
        <dbReference type="SAM" id="Phobius"/>
    </source>
</evidence>
<dbReference type="InterPro" id="IPR036909">
    <property type="entry name" value="Cyt_c-like_dom_sf"/>
</dbReference>
<dbReference type="Gene3D" id="1.10.760.10">
    <property type="entry name" value="Cytochrome c-like domain"/>
    <property type="match status" value="1"/>
</dbReference>
<dbReference type="PRINTS" id="PR00603">
    <property type="entry name" value="CYTOCHROMEC1"/>
</dbReference>
<dbReference type="RefSeq" id="WP_183947736.1">
    <property type="nucleotide sequence ID" value="NZ_JACHHX010000005.1"/>
</dbReference>
<keyword evidence="13" id="KW-1185">Reference proteome</keyword>
<keyword evidence="10" id="KW-0732">Signal</keyword>
<feature type="chain" id="PRO_5030511035" evidence="10">
    <location>
        <begin position="20"/>
        <end position="243"/>
    </location>
</feature>
<comment type="subcellular location">
    <subcellularLocation>
        <location evidence="1">Membrane</location>
    </subcellularLocation>
</comment>
<evidence type="ECO:0000256" key="2">
    <source>
        <dbReference type="ARBA" id="ARBA00022617"/>
    </source>
</evidence>
<dbReference type="GO" id="GO:0016020">
    <property type="term" value="C:membrane"/>
    <property type="evidence" value="ECO:0007669"/>
    <property type="project" value="UniProtKB-SubCell"/>
</dbReference>
<keyword evidence="6 8" id="KW-0408">Iron</keyword>
<feature type="signal peptide" evidence="10">
    <location>
        <begin position="1"/>
        <end position="19"/>
    </location>
</feature>
<dbReference type="GO" id="GO:0020037">
    <property type="term" value="F:heme binding"/>
    <property type="evidence" value="ECO:0007669"/>
    <property type="project" value="InterPro"/>
</dbReference>
<gene>
    <name evidence="12" type="ORF">HNQ58_001050</name>
</gene>
<dbReference type="SUPFAM" id="SSF46626">
    <property type="entry name" value="Cytochrome c"/>
    <property type="match status" value="1"/>
</dbReference>
<evidence type="ECO:0000256" key="5">
    <source>
        <dbReference type="ARBA" id="ARBA00022989"/>
    </source>
</evidence>
<dbReference type="EMBL" id="JACHHX010000005">
    <property type="protein sequence ID" value="MBB5015169.1"/>
    <property type="molecule type" value="Genomic_DNA"/>
</dbReference>
<comment type="caution">
    <text evidence="12">The sequence shown here is derived from an EMBL/GenBank/DDBJ whole genome shotgun (WGS) entry which is preliminary data.</text>
</comment>
<keyword evidence="2 8" id="KW-0349">Heme</keyword>
<keyword evidence="3 9" id="KW-0812">Transmembrane</keyword>
<dbReference type="GO" id="GO:0046872">
    <property type="term" value="F:metal ion binding"/>
    <property type="evidence" value="ECO:0007669"/>
    <property type="project" value="UniProtKB-KW"/>
</dbReference>
<evidence type="ECO:0000313" key="12">
    <source>
        <dbReference type="EMBL" id="MBB5015169.1"/>
    </source>
</evidence>
<proteinExistence type="predicted"/>
<evidence type="ECO:0000256" key="8">
    <source>
        <dbReference type="PIRSR" id="PIRSR602326-1"/>
    </source>
</evidence>
<feature type="binding site" description="covalent" evidence="8">
    <location>
        <position position="53"/>
    </location>
    <ligand>
        <name>heme c</name>
        <dbReference type="ChEBI" id="CHEBI:61717"/>
    </ligand>
</feature>
<sequence length="243" mass="27230">MTKRLLALLFALLPLAASAAGDVKLQASNVNIGDRASLQRGAALYMNYCAGCHSLEFQRFSRMAEDLGLTEEQVMTWLNFTERKFGETMTIAMDKGDGEAWFGKAPPDLSLVARAKLGGPDWVYTFLKSFYVDETRPAGWNNTVLANASMPNVLWELQGIQRAVYGQNKDGSSHVERFELTTAGRMTPQQFDQAARDISAFLAYVAEPAALKRQSLGVWVLLFLSLFTFLAWLLKTEYWRDVH</sequence>
<dbReference type="PANTHER" id="PTHR10266">
    <property type="entry name" value="CYTOCHROME C1"/>
    <property type="match status" value="1"/>
</dbReference>
<name>A0A7W8DDY1_9GAMM</name>
<evidence type="ECO:0000256" key="6">
    <source>
        <dbReference type="ARBA" id="ARBA00023004"/>
    </source>
</evidence>
<evidence type="ECO:0000313" key="13">
    <source>
        <dbReference type="Proteomes" id="UP000519004"/>
    </source>
</evidence>
<feature type="binding site" description="covalent" evidence="8">
    <location>
        <position position="49"/>
    </location>
    <ligand>
        <name>heme c</name>
        <dbReference type="ChEBI" id="CHEBI:61717"/>
    </ligand>
</feature>
<evidence type="ECO:0000256" key="4">
    <source>
        <dbReference type="ARBA" id="ARBA00022723"/>
    </source>
</evidence>
<dbReference type="AlphaFoldDB" id="A0A7W8DDY1"/>
<feature type="domain" description="Cytochrome c" evidence="11">
    <location>
        <begin position="36"/>
        <end position="209"/>
    </location>
</feature>
<accession>A0A7W8DDY1</accession>
<dbReference type="InterPro" id="IPR009056">
    <property type="entry name" value="Cyt_c-like_dom"/>
</dbReference>
<evidence type="ECO:0000256" key="10">
    <source>
        <dbReference type="SAM" id="SignalP"/>
    </source>
</evidence>
<organism evidence="12 13">
    <name type="scientific">Rehaibacterium terrae</name>
    <dbReference type="NCBI Taxonomy" id="1341696"/>
    <lineage>
        <taxon>Bacteria</taxon>
        <taxon>Pseudomonadati</taxon>
        <taxon>Pseudomonadota</taxon>
        <taxon>Gammaproteobacteria</taxon>
        <taxon>Lysobacterales</taxon>
        <taxon>Lysobacteraceae</taxon>
        <taxon>Rehaibacterium</taxon>
    </lineage>
</organism>
<dbReference type="InterPro" id="IPR002326">
    <property type="entry name" value="Cyt_c1"/>
</dbReference>
<protein>
    <submittedName>
        <fullName evidence="12">Ubiquinol-cytochrome c reductase cytochrome c1 subunit</fullName>
    </submittedName>
</protein>
<keyword evidence="4 8" id="KW-0479">Metal-binding</keyword>
<reference evidence="12 13" key="1">
    <citation type="submission" date="2020-08" db="EMBL/GenBank/DDBJ databases">
        <title>Genomic Encyclopedia of Type Strains, Phase IV (KMG-IV): sequencing the most valuable type-strain genomes for metagenomic binning, comparative biology and taxonomic classification.</title>
        <authorList>
            <person name="Goeker M."/>
        </authorList>
    </citation>
    <scope>NUCLEOTIDE SEQUENCE [LARGE SCALE GENOMIC DNA]</scope>
    <source>
        <strain evidence="12 13">DSM 25897</strain>
    </source>
</reference>
<feature type="binding site" description="covalent" evidence="8">
    <location>
        <position position="52"/>
    </location>
    <ligand>
        <name>heme c</name>
        <dbReference type="ChEBI" id="CHEBI:61717"/>
    </ligand>
</feature>